<dbReference type="InterPro" id="IPR016181">
    <property type="entry name" value="Acyl_CoA_acyltransferase"/>
</dbReference>
<dbReference type="AlphaFoldDB" id="A0A2V2YS85"/>
<gene>
    <name evidence="2" type="ORF">DFQ01_11872</name>
</gene>
<evidence type="ECO:0000259" key="1">
    <source>
        <dbReference type="PROSITE" id="PS51186"/>
    </source>
</evidence>
<evidence type="ECO:0000313" key="2">
    <source>
        <dbReference type="EMBL" id="PWV98437.1"/>
    </source>
</evidence>
<dbReference type="CDD" id="cd04301">
    <property type="entry name" value="NAT_SF"/>
    <property type="match status" value="1"/>
</dbReference>
<dbReference type="PROSITE" id="PS51186">
    <property type="entry name" value="GNAT"/>
    <property type="match status" value="1"/>
</dbReference>
<dbReference type="Gene3D" id="3.40.630.30">
    <property type="match status" value="1"/>
</dbReference>
<name>A0A2V2YS85_9BACL</name>
<dbReference type="SUPFAM" id="SSF55729">
    <property type="entry name" value="Acyl-CoA N-acyltransferases (Nat)"/>
    <property type="match status" value="1"/>
</dbReference>
<dbReference type="GO" id="GO:0016747">
    <property type="term" value="F:acyltransferase activity, transferring groups other than amino-acyl groups"/>
    <property type="evidence" value="ECO:0007669"/>
    <property type="project" value="InterPro"/>
</dbReference>
<keyword evidence="2" id="KW-0808">Transferase</keyword>
<sequence>MPHLIGDTIILREYRREDVVGMREWCNDPEITQYLSDAFLYPHTLNGTENYLNTMLEGDTEQKGFVIADRMTELYIGQIDLFRIDWKNRYAEMGMVIGSAELHNQGIGSAAIRLLQQFVFEELNLNRLELEVHDFNARAIRCYTKCGFREEGRLRSRHFSRGKYSDIILMAIMQEEYLASRSDV</sequence>
<reference evidence="2 3" key="1">
    <citation type="submission" date="2018-05" db="EMBL/GenBank/DDBJ databases">
        <title>Genomic Encyclopedia of Type Strains, Phase III (KMG-III): the genomes of soil and plant-associated and newly described type strains.</title>
        <authorList>
            <person name="Whitman W."/>
        </authorList>
    </citation>
    <scope>NUCLEOTIDE SEQUENCE [LARGE SCALE GENOMIC DNA]</scope>
    <source>
        <strain evidence="2 3">CECT 5696</strain>
    </source>
</reference>
<dbReference type="EMBL" id="QGTQ01000018">
    <property type="protein sequence ID" value="PWV98437.1"/>
    <property type="molecule type" value="Genomic_DNA"/>
</dbReference>
<comment type="caution">
    <text evidence="2">The sequence shown here is derived from an EMBL/GenBank/DDBJ whole genome shotgun (WGS) entry which is preliminary data.</text>
</comment>
<feature type="domain" description="N-acetyltransferase" evidence="1">
    <location>
        <begin position="9"/>
        <end position="175"/>
    </location>
</feature>
<dbReference type="InterPro" id="IPR000182">
    <property type="entry name" value="GNAT_dom"/>
</dbReference>
<organism evidence="2 3">
    <name type="scientific">Paenibacillus cellulosilyticus</name>
    <dbReference type="NCBI Taxonomy" id="375489"/>
    <lineage>
        <taxon>Bacteria</taxon>
        <taxon>Bacillati</taxon>
        <taxon>Bacillota</taxon>
        <taxon>Bacilli</taxon>
        <taxon>Bacillales</taxon>
        <taxon>Paenibacillaceae</taxon>
        <taxon>Paenibacillus</taxon>
    </lineage>
</organism>
<dbReference type="Pfam" id="PF13302">
    <property type="entry name" value="Acetyltransf_3"/>
    <property type="match status" value="1"/>
</dbReference>
<dbReference type="PANTHER" id="PTHR43415:SF3">
    <property type="entry name" value="GNAT-FAMILY ACETYLTRANSFERASE"/>
    <property type="match status" value="1"/>
</dbReference>
<dbReference type="Proteomes" id="UP000246635">
    <property type="component" value="Unassembled WGS sequence"/>
</dbReference>
<proteinExistence type="predicted"/>
<dbReference type="OrthoDB" id="9795206at2"/>
<keyword evidence="3" id="KW-1185">Reference proteome</keyword>
<dbReference type="PANTHER" id="PTHR43415">
    <property type="entry name" value="SPERMIDINE N(1)-ACETYLTRANSFERASE"/>
    <property type="match status" value="1"/>
</dbReference>
<evidence type="ECO:0000313" key="3">
    <source>
        <dbReference type="Proteomes" id="UP000246635"/>
    </source>
</evidence>
<accession>A0A2V2YS85</accession>
<dbReference type="RefSeq" id="WP_110045651.1">
    <property type="nucleotide sequence ID" value="NZ_CP054609.1"/>
</dbReference>
<protein>
    <submittedName>
        <fullName evidence="2">RimJ/RimL family protein N-acetyltransferase</fullName>
    </submittedName>
</protein>